<dbReference type="Proteomes" id="UP000078200">
    <property type="component" value="Unassembled WGS sequence"/>
</dbReference>
<dbReference type="VEuPathDB" id="VectorBase:GAUT036346"/>
<reference evidence="2" key="1">
    <citation type="submission" date="2020-05" db="UniProtKB">
        <authorList>
            <consortium name="EnsemblMetazoa"/>
        </authorList>
    </citation>
    <scope>IDENTIFICATION</scope>
    <source>
        <strain evidence="2">TTRI</strain>
    </source>
</reference>
<organism evidence="2 3">
    <name type="scientific">Glossina austeni</name>
    <name type="common">Savannah tsetse fly</name>
    <dbReference type="NCBI Taxonomy" id="7395"/>
    <lineage>
        <taxon>Eukaryota</taxon>
        <taxon>Metazoa</taxon>
        <taxon>Ecdysozoa</taxon>
        <taxon>Arthropoda</taxon>
        <taxon>Hexapoda</taxon>
        <taxon>Insecta</taxon>
        <taxon>Pterygota</taxon>
        <taxon>Neoptera</taxon>
        <taxon>Endopterygota</taxon>
        <taxon>Diptera</taxon>
        <taxon>Brachycera</taxon>
        <taxon>Muscomorpha</taxon>
        <taxon>Hippoboscoidea</taxon>
        <taxon>Glossinidae</taxon>
        <taxon>Glossina</taxon>
    </lineage>
</organism>
<keyword evidence="3" id="KW-1185">Reference proteome</keyword>
<dbReference type="AlphaFoldDB" id="A0A1A9VGE4"/>
<feature type="compositionally biased region" description="Basic and acidic residues" evidence="1">
    <location>
        <begin position="227"/>
        <end position="236"/>
    </location>
</feature>
<evidence type="ECO:0000256" key="1">
    <source>
        <dbReference type="SAM" id="MobiDB-lite"/>
    </source>
</evidence>
<evidence type="ECO:0000313" key="2">
    <source>
        <dbReference type="EnsemblMetazoa" id="GAUT036346-PA"/>
    </source>
</evidence>
<proteinExistence type="predicted"/>
<name>A0A1A9VGE4_GLOAU</name>
<dbReference type="EnsemblMetazoa" id="GAUT036346-RA">
    <property type="protein sequence ID" value="GAUT036346-PA"/>
    <property type="gene ID" value="GAUT036346"/>
</dbReference>
<feature type="region of interest" description="Disordered" evidence="1">
    <location>
        <begin position="212"/>
        <end position="236"/>
    </location>
</feature>
<sequence length="236" mass="27162">MVAGIAVEHKQPGGGAGLKKICPLVLSDKMIETDSEQDSATNNTNENECKQIHIWVNDCFLKDRSKSRIVKNALRRDQSEATINTTSSIPSMVLIKSQTDDSQPSQVATELTEREAIPERTLNWTICPQEKQHLSTHLISTSTCTSCFAFESKKLDVEHQKLQLEQKKFEWQQEKERTELTLKQKTLENLFQLKNLELSRLEKMEKAKLELDHKEQNLKFKMKKKPPKNEGRSKKQ</sequence>
<protein>
    <submittedName>
        <fullName evidence="2">Uncharacterized protein</fullName>
    </submittedName>
</protein>
<accession>A0A1A9VGE4</accession>
<evidence type="ECO:0000313" key="3">
    <source>
        <dbReference type="Proteomes" id="UP000078200"/>
    </source>
</evidence>